<keyword evidence="2" id="KW-1185">Reference proteome</keyword>
<gene>
    <name evidence="1" type="ORF">GCM10009850_006540</name>
</gene>
<sequence>MAELIDVAEIFAWLSNSVRRTGFGFVLVQSPRFGSRQRQVARAHRFVAAHPVLDLGMITVDGIDQLHVVRMLVTLAPSPPRVTRARCPDPVPAHPSIKIQAGRGFLHQAIAIVAGQLFSKLQRSVIATDQQF</sequence>
<dbReference type="EMBL" id="BAAAQX010000001">
    <property type="protein sequence ID" value="GAA2205005.1"/>
    <property type="molecule type" value="Genomic_DNA"/>
</dbReference>
<evidence type="ECO:0000313" key="1">
    <source>
        <dbReference type="EMBL" id="GAA2205005.1"/>
    </source>
</evidence>
<accession>A0ABP5NZF8</accession>
<name>A0ABP5NZF8_9ACTN</name>
<evidence type="ECO:0000313" key="2">
    <source>
        <dbReference type="Proteomes" id="UP001499843"/>
    </source>
</evidence>
<protein>
    <submittedName>
        <fullName evidence="1">Uncharacterized protein</fullName>
    </submittedName>
</protein>
<organism evidence="1 2">
    <name type="scientific">Nonomuraea monospora</name>
    <dbReference type="NCBI Taxonomy" id="568818"/>
    <lineage>
        <taxon>Bacteria</taxon>
        <taxon>Bacillati</taxon>
        <taxon>Actinomycetota</taxon>
        <taxon>Actinomycetes</taxon>
        <taxon>Streptosporangiales</taxon>
        <taxon>Streptosporangiaceae</taxon>
        <taxon>Nonomuraea</taxon>
    </lineage>
</organism>
<dbReference type="RefSeq" id="WP_344470687.1">
    <property type="nucleotide sequence ID" value="NZ_BAAAQX010000001.1"/>
</dbReference>
<reference evidence="2" key="1">
    <citation type="journal article" date="2019" name="Int. J. Syst. Evol. Microbiol.">
        <title>The Global Catalogue of Microorganisms (GCM) 10K type strain sequencing project: providing services to taxonomists for standard genome sequencing and annotation.</title>
        <authorList>
            <consortium name="The Broad Institute Genomics Platform"/>
            <consortium name="The Broad Institute Genome Sequencing Center for Infectious Disease"/>
            <person name="Wu L."/>
            <person name="Ma J."/>
        </authorList>
    </citation>
    <scope>NUCLEOTIDE SEQUENCE [LARGE SCALE GENOMIC DNA]</scope>
    <source>
        <strain evidence="2">JCM 16114</strain>
    </source>
</reference>
<proteinExistence type="predicted"/>
<comment type="caution">
    <text evidence="1">The sequence shown here is derived from an EMBL/GenBank/DDBJ whole genome shotgun (WGS) entry which is preliminary data.</text>
</comment>
<dbReference type="Proteomes" id="UP001499843">
    <property type="component" value="Unassembled WGS sequence"/>
</dbReference>